<dbReference type="GO" id="GO:0009086">
    <property type="term" value="P:methionine biosynthetic process"/>
    <property type="evidence" value="ECO:0007669"/>
    <property type="project" value="InterPro"/>
</dbReference>
<dbReference type="GO" id="GO:0003871">
    <property type="term" value="F:5-methyltetrahydropteroyltriglutamate-homocysteine S-methyltransferase activity"/>
    <property type="evidence" value="ECO:0007669"/>
    <property type="project" value="InterPro"/>
</dbReference>
<dbReference type="EMBL" id="UINC01001656">
    <property type="protein sequence ID" value="SUZ85893.1"/>
    <property type="molecule type" value="Genomic_DNA"/>
</dbReference>
<dbReference type="GO" id="GO:0008270">
    <property type="term" value="F:zinc ion binding"/>
    <property type="evidence" value="ECO:0007669"/>
    <property type="project" value="InterPro"/>
</dbReference>
<organism evidence="5">
    <name type="scientific">marine metagenome</name>
    <dbReference type="NCBI Taxonomy" id="408172"/>
    <lineage>
        <taxon>unclassified sequences</taxon>
        <taxon>metagenomes</taxon>
        <taxon>ecological metagenomes</taxon>
    </lineage>
</organism>
<dbReference type="InterPro" id="IPR002629">
    <property type="entry name" value="Met_Synth_C/arc"/>
</dbReference>
<dbReference type="Pfam" id="PF01717">
    <property type="entry name" value="Meth_synt_2"/>
    <property type="match status" value="1"/>
</dbReference>
<proteinExistence type="predicted"/>
<gene>
    <name evidence="5" type="ORF">METZ01_LOCUS38747</name>
</gene>
<dbReference type="PANTHER" id="PTHR30519">
    <property type="entry name" value="5-METHYLTETRAHYDROPTEROYLTRIGLUTAMATE--HOMOCYSTEINE METHYLTRANSFERASE"/>
    <property type="match status" value="1"/>
</dbReference>
<sequence>MTRKLLATTAGSLPKPNWLAEPETLWPKWKLADEQLWEGQQKSALEWILEQEKAGLEIISEGEQFRIHFVHGFLQKILGISWDKKIKMGIRNDRYTVEVPTVTEAIRKTEKIHSKEAMFLRENTNKAIKFTLPGPMTICDTIANDHYNSRSEMAFEFAKVLNQEARELEAVGVDVIQFDEPAFNSFNQETIEWGIDALEKAAKNLKCKTAVHVCYGYGIQENLDWKKTLGDHWTEYKNIFPALNKSNLNQISLEFAGSNVPPELMLLLPDKEIMVGVITVVADKIESPEEVKHNIASALKYVERERLIACSNCGMAPLPKQIAIKKIKALGRGTRLANQK</sequence>
<dbReference type="Gene3D" id="3.20.20.210">
    <property type="match status" value="1"/>
</dbReference>
<evidence type="ECO:0000313" key="5">
    <source>
        <dbReference type="EMBL" id="SUZ85893.1"/>
    </source>
</evidence>
<evidence type="ECO:0000256" key="1">
    <source>
        <dbReference type="ARBA" id="ARBA00001947"/>
    </source>
</evidence>
<dbReference type="AlphaFoldDB" id="A0A381R8Q2"/>
<dbReference type="SUPFAM" id="SSF51726">
    <property type="entry name" value="UROD/MetE-like"/>
    <property type="match status" value="1"/>
</dbReference>
<reference evidence="5" key="1">
    <citation type="submission" date="2018-05" db="EMBL/GenBank/DDBJ databases">
        <authorList>
            <person name="Lanie J.A."/>
            <person name="Ng W.-L."/>
            <person name="Kazmierczak K.M."/>
            <person name="Andrzejewski T.M."/>
            <person name="Davidsen T.M."/>
            <person name="Wayne K.J."/>
            <person name="Tettelin H."/>
            <person name="Glass J.I."/>
            <person name="Rusch D."/>
            <person name="Podicherti R."/>
            <person name="Tsui H.-C.T."/>
            <person name="Winkler M.E."/>
        </authorList>
    </citation>
    <scope>NUCLEOTIDE SEQUENCE</scope>
</reference>
<evidence type="ECO:0000256" key="3">
    <source>
        <dbReference type="ARBA" id="ARBA00022833"/>
    </source>
</evidence>
<keyword evidence="3" id="KW-0862">Zinc</keyword>
<evidence type="ECO:0000259" key="4">
    <source>
        <dbReference type="Pfam" id="PF01717"/>
    </source>
</evidence>
<protein>
    <recommendedName>
        <fullName evidence="4">Cobalamin-independent methionine synthase MetE C-terminal/archaeal domain-containing protein</fullName>
    </recommendedName>
</protein>
<dbReference type="CDD" id="cd03311">
    <property type="entry name" value="CIMS_C_terminal_like"/>
    <property type="match status" value="1"/>
</dbReference>
<name>A0A381R8Q2_9ZZZZ</name>
<dbReference type="InterPro" id="IPR038071">
    <property type="entry name" value="UROD/MetE-like_sf"/>
</dbReference>
<dbReference type="NCBIfam" id="NF006589">
    <property type="entry name" value="PRK09121.1"/>
    <property type="match status" value="1"/>
</dbReference>
<evidence type="ECO:0000256" key="2">
    <source>
        <dbReference type="ARBA" id="ARBA00022723"/>
    </source>
</evidence>
<comment type="cofactor">
    <cofactor evidence="1">
        <name>Zn(2+)</name>
        <dbReference type="ChEBI" id="CHEBI:29105"/>
    </cofactor>
</comment>
<feature type="domain" description="Cobalamin-independent methionine synthase MetE C-terminal/archaeal" evidence="4">
    <location>
        <begin position="7"/>
        <end position="329"/>
    </location>
</feature>
<keyword evidence="2" id="KW-0479">Metal-binding</keyword>
<accession>A0A381R8Q2</accession>